<protein>
    <submittedName>
        <fullName evidence="1">Uncharacterized protein</fullName>
    </submittedName>
</protein>
<sequence length="190" mass="20203">MTVVPNPAANADLPIADPTLAATEVDLNDALIGTSYVLQQQGTIIHLPNKRTHSTVVPQGMPSSESVDNTPVTTPGATMAAESALLPPCEFRGRCASIGHCISPNVHDIVQRIQYELQQCPTGRDTGIRLRADVVSQRIPPDPVLGLIVTTAAGLMRIMMTTTTTTTTTTTIWVVAGGRKATLKTPRKAR</sequence>
<evidence type="ECO:0000313" key="1">
    <source>
        <dbReference type="EMBL" id="OSD03406.1"/>
    </source>
</evidence>
<reference evidence="1 2" key="1">
    <citation type="journal article" date="2015" name="Biotechnol. Biofuels">
        <title>Enhanced degradation of softwood versus hardwood by the white-rot fungus Pycnoporus coccineus.</title>
        <authorList>
            <person name="Couturier M."/>
            <person name="Navarro D."/>
            <person name="Chevret D."/>
            <person name="Henrissat B."/>
            <person name="Piumi F."/>
            <person name="Ruiz-Duenas F.J."/>
            <person name="Martinez A.T."/>
            <person name="Grigoriev I.V."/>
            <person name="Riley R."/>
            <person name="Lipzen A."/>
            <person name="Berrin J.G."/>
            <person name="Master E.R."/>
            <person name="Rosso M.N."/>
        </authorList>
    </citation>
    <scope>NUCLEOTIDE SEQUENCE [LARGE SCALE GENOMIC DNA]</scope>
    <source>
        <strain evidence="1 2">BRFM310</strain>
    </source>
</reference>
<gene>
    <name evidence="1" type="ORF">PYCCODRAFT_211276</name>
</gene>
<dbReference type="AlphaFoldDB" id="A0A1Y2IQM2"/>
<dbReference type="EMBL" id="KZ084100">
    <property type="protein sequence ID" value="OSD03406.1"/>
    <property type="molecule type" value="Genomic_DNA"/>
</dbReference>
<keyword evidence="2" id="KW-1185">Reference proteome</keyword>
<proteinExistence type="predicted"/>
<evidence type="ECO:0000313" key="2">
    <source>
        <dbReference type="Proteomes" id="UP000193067"/>
    </source>
</evidence>
<dbReference type="Proteomes" id="UP000193067">
    <property type="component" value="Unassembled WGS sequence"/>
</dbReference>
<organism evidence="1 2">
    <name type="scientific">Trametes coccinea (strain BRFM310)</name>
    <name type="common">Pycnoporus coccineus</name>
    <dbReference type="NCBI Taxonomy" id="1353009"/>
    <lineage>
        <taxon>Eukaryota</taxon>
        <taxon>Fungi</taxon>
        <taxon>Dikarya</taxon>
        <taxon>Basidiomycota</taxon>
        <taxon>Agaricomycotina</taxon>
        <taxon>Agaricomycetes</taxon>
        <taxon>Polyporales</taxon>
        <taxon>Polyporaceae</taxon>
        <taxon>Trametes</taxon>
    </lineage>
</organism>
<name>A0A1Y2IQM2_TRAC3</name>
<accession>A0A1Y2IQM2</accession>